<dbReference type="Proteomes" id="UP001278500">
    <property type="component" value="Unassembled WGS sequence"/>
</dbReference>
<evidence type="ECO:0000313" key="3">
    <source>
        <dbReference type="Proteomes" id="UP001278500"/>
    </source>
</evidence>
<name>A0AAE0JKW5_9PEZI</name>
<protein>
    <recommendedName>
        <fullName evidence="4">F-box domain-containing protein</fullName>
    </recommendedName>
</protein>
<feature type="region of interest" description="Disordered" evidence="1">
    <location>
        <begin position="837"/>
        <end position="868"/>
    </location>
</feature>
<dbReference type="RefSeq" id="XP_062684820.1">
    <property type="nucleotide sequence ID" value="XM_062820717.1"/>
</dbReference>
<reference evidence="2" key="1">
    <citation type="journal article" date="2023" name="Mol. Phylogenet. Evol.">
        <title>Genome-scale phylogeny and comparative genomics of the fungal order Sordariales.</title>
        <authorList>
            <person name="Hensen N."/>
            <person name="Bonometti L."/>
            <person name="Westerberg I."/>
            <person name="Brannstrom I.O."/>
            <person name="Guillou S."/>
            <person name="Cros-Aarteil S."/>
            <person name="Calhoun S."/>
            <person name="Haridas S."/>
            <person name="Kuo A."/>
            <person name="Mondo S."/>
            <person name="Pangilinan J."/>
            <person name="Riley R."/>
            <person name="LaButti K."/>
            <person name="Andreopoulos B."/>
            <person name="Lipzen A."/>
            <person name="Chen C."/>
            <person name="Yan M."/>
            <person name="Daum C."/>
            <person name="Ng V."/>
            <person name="Clum A."/>
            <person name="Steindorff A."/>
            <person name="Ohm R.A."/>
            <person name="Martin F."/>
            <person name="Silar P."/>
            <person name="Natvig D.O."/>
            <person name="Lalanne C."/>
            <person name="Gautier V."/>
            <person name="Ament-Velasquez S.L."/>
            <person name="Kruys A."/>
            <person name="Hutchinson M.I."/>
            <person name="Powell A.J."/>
            <person name="Barry K."/>
            <person name="Miller A.N."/>
            <person name="Grigoriev I.V."/>
            <person name="Debuchy R."/>
            <person name="Gladieux P."/>
            <person name="Hiltunen Thoren M."/>
            <person name="Johannesson H."/>
        </authorList>
    </citation>
    <scope>NUCLEOTIDE SEQUENCE</scope>
    <source>
        <strain evidence="2">CBS 560.94</strain>
    </source>
</reference>
<feature type="region of interest" description="Disordered" evidence="1">
    <location>
        <begin position="906"/>
        <end position="954"/>
    </location>
</feature>
<gene>
    <name evidence="2" type="ORF">B0H65DRAFT_124129</name>
</gene>
<dbReference type="AlphaFoldDB" id="A0AAE0JKW5"/>
<evidence type="ECO:0000313" key="2">
    <source>
        <dbReference type="EMBL" id="KAK3351525.1"/>
    </source>
</evidence>
<dbReference type="EMBL" id="JAUEPP010000002">
    <property type="protein sequence ID" value="KAK3351525.1"/>
    <property type="molecule type" value="Genomic_DNA"/>
</dbReference>
<dbReference type="GeneID" id="87857871"/>
<organism evidence="2 3">
    <name type="scientific">Neurospora tetraspora</name>
    <dbReference type="NCBI Taxonomy" id="94610"/>
    <lineage>
        <taxon>Eukaryota</taxon>
        <taxon>Fungi</taxon>
        <taxon>Dikarya</taxon>
        <taxon>Ascomycota</taxon>
        <taxon>Pezizomycotina</taxon>
        <taxon>Sordariomycetes</taxon>
        <taxon>Sordariomycetidae</taxon>
        <taxon>Sordariales</taxon>
        <taxon>Sordariaceae</taxon>
        <taxon>Neurospora</taxon>
    </lineage>
</organism>
<keyword evidence="3" id="KW-1185">Reference proteome</keyword>
<accession>A0AAE0JKW5</accession>
<reference evidence="2" key="2">
    <citation type="submission" date="2023-06" db="EMBL/GenBank/DDBJ databases">
        <authorList>
            <consortium name="Lawrence Berkeley National Laboratory"/>
            <person name="Haridas S."/>
            <person name="Hensen N."/>
            <person name="Bonometti L."/>
            <person name="Westerberg I."/>
            <person name="Brannstrom I.O."/>
            <person name="Guillou S."/>
            <person name="Cros-Aarteil S."/>
            <person name="Calhoun S."/>
            <person name="Kuo A."/>
            <person name="Mondo S."/>
            <person name="Pangilinan J."/>
            <person name="Riley R."/>
            <person name="Labutti K."/>
            <person name="Andreopoulos B."/>
            <person name="Lipzen A."/>
            <person name="Chen C."/>
            <person name="Yanf M."/>
            <person name="Daum C."/>
            <person name="Ng V."/>
            <person name="Clum A."/>
            <person name="Steindorff A."/>
            <person name="Ohm R."/>
            <person name="Martin F."/>
            <person name="Silar P."/>
            <person name="Natvig D."/>
            <person name="Lalanne C."/>
            <person name="Gautier V."/>
            <person name="Ament-Velasquez S.L."/>
            <person name="Kruys A."/>
            <person name="Hutchinson M.I."/>
            <person name="Powell A.J."/>
            <person name="Barry K."/>
            <person name="Miller A.N."/>
            <person name="Grigoriev I.V."/>
            <person name="Debuchy R."/>
            <person name="Gladieux P."/>
            <person name="Thoren M.H."/>
            <person name="Johannesson H."/>
        </authorList>
    </citation>
    <scope>NUCLEOTIDE SEQUENCE</scope>
    <source>
        <strain evidence="2">CBS 560.94</strain>
    </source>
</reference>
<evidence type="ECO:0008006" key="4">
    <source>
        <dbReference type="Google" id="ProtNLM"/>
    </source>
</evidence>
<evidence type="ECO:0000256" key="1">
    <source>
        <dbReference type="SAM" id="MobiDB-lite"/>
    </source>
</evidence>
<comment type="caution">
    <text evidence="2">The sequence shown here is derived from an EMBL/GenBank/DDBJ whole genome shotgun (WGS) entry which is preliminary data.</text>
</comment>
<proteinExistence type="predicted"/>
<feature type="compositionally biased region" description="Polar residues" evidence="1">
    <location>
        <begin position="906"/>
        <end position="932"/>
    </location>
</feature>
<sequence length="1041" mass="119140">MSNLQVPGEQGEGKVRAVSNPLPGLASLNFNNYGSDAQQDYEAAQASRANATIDEIEQRGIVPDVNLVERELLRPKSRIKRAGSTAHKIFSNRAASSRDPSGSSDVNTLNLGLRVYPSNEEQDAVVNTLWEEFANDGGLSGLSHQQVSLLYQHWHQRALAINESAKEWQALNEPSPKATEPRVSTFDLFGSLMTDFELLLEVCKHLRPIDIINLYSVSKSFHDLVNANLQSTILLWTDHMAPSSARIFCHQLYYQYFIDDPSGRDPSTHRDIRYFNREAPNYTVYQNQAGEGQFGPVNPLPPADPQHNIRKVPSLIWFQMVVDREIKVRDILATLARHGHRTPPDTHKTLKKLWLLMDVASCRGRAVLIRSQTLFTDEDLYRARLFFIKLYMLFADPVFGPKSTALAKLFLGQKGFTPLWQFLRRKKYTTEQEIVEMKTRYDVRPTLLQVLDGHPINGVPPNEMGMMHVEGWGRGVRHLLRPDQMVNWEAYKRGLPLHLRAERMMLYGHVDFNTGRPLVPSLDELYMSDDEFDLPADSSWRIMKHHKAHGGCGNVPFERGMWQPKHARKARWKTLTEEEKEDILAAEEEEIKEEKKLRYVEGDLDVALADLEEALYDYAVEKEEGSHEEHGIDGLEFDSRVPMPDDTSHADEEEEFDDTDWENCAKYMKDLDRVPDQLTLIRQDKAYSQLNRSLIMAKQVFDSKAKSNSERQEQDKAWAHAIVHQLPLYTGANPAYRRGVPVAPRNNSPASNQAFFNAHNGNHDWVQPVYPAQAELPDVRAEYLLKGAVALHNARLDTGDLDPATDAMPDDEVAELEDEEITKQIEKNVNYGWMLHMPRKQPNNEAGSSSQDQDDHSGNEGASGVSESMDMDMMDMDDMEEDIDDDFNDLITSDFDDFITTPNFGLHNPNNASPSNTIPLSPTPSASTIDQPSPNPYIPIHKNQPTPNTNPNPHNPDLPYRTQMYHYHHDPDEDFDWRGWLDMQHQNDLLSEAARLDRNLLNGAHEIGPEELRRRVESTIERTRGYKSLRERFLRRYYRQW</sequence>
<dbReference type="CDD" id="cd09917">
    <property type="entry name" value="F-box_SF"/>
    <property type="match status" value="1"/>
</dbReference>